<proteinExistence type="predicted"/>
<keyword evidence="4" id="KW-0862">Zinc</keyword>
<keyword evidence="3 9" id="KW-0863">Zinc-finger</keyword>
<dbReference type="Gramene" id="TraesRN2D0100981700.1">
    <property type="protein sequence ID" value="TraesRN2D0100981700.1"/>
    <property type="gene ID" value="TraesRN2D0100981700"/>
</dbReference>
<dbReference type="Gramene" id="TraesROB_scaffold_119591_01G000100.1">
    <property type="protein sequence ID" value="TraesROB_scaffold_119591_01G000100.1"/>
    <property type="gene ID" value="TraesROB_scaffold_119591_01G000100"/>
</dbReference>
<evidence type="ECO:0000313" key="13">
    <source>
        <dbReference type="Proteomes" id="UP000019116"/>
    </source>
</evidence>
<dbReference type="SUPFAM" id="SSF103612">
    <property type="entry name" value="SBT domain"/>
    <property type="match status" value="1"/>
</dbReference>
<accession>A0A1D5USF2</accession>
<feature type="region of interest" description="Disordered" evidence="10">
    <location>
        <begin position="286"/>
        <end position="308"/>
    </location>
</feature>
<dbReference type="Pfam" id="PF03110">
    <property type="entry name" value="SBP"/>
    <property type="match status" value="1"/>
</dbReference>
<dbReference type="PANTHER" id="PTHR31251">
    <property type="entry name" value="SQUAMOSA PROMOTER-BINDING-LIKE PROTEIN 4"/>
    <property type="match status" value="1"/>
</dbReference>
<dbReference type="InterPro" id="IPR036893">
    <property type="entry name" value="SBP_sf"/>
</dbReference>
<keyword evidence="6" id="KW-0238">DNA-binding</keyword>
<evidence type="ECO:0000256" key="5">
    <source>
        <dbReference type="ARBA" id="ARBA00023015"/>
    </source>
</evidence>
<dbReference type="Gramene" id="TraesSYM2D03G01261720.1">
    <property type="protein sequence ID" value="TraesSYM2D03G01261720.1"/>
    <property type="gene ID" value="TraesSYM2D03G01261720"/>
</dbReference>
<organism evidence="12">
    <name type="scientific">Triticum aestivum</name>
    <name type="common">Wheat</name>
    <dbReference type="NCBI Taxonomy" id="4565"/>
    <lineage>
        <taxon>Eukaryota</taxon>
        <taxon>Viridiplantae</taxon>
        <taxon>Streptophyta</taxon>
        <taxon>Embryophyta</taxon>
        <taxon>Tracheophyta</taxon>
        <taxon>Spermatophyta</taxon>
        <taxon>Magnoliopsida</taxon>
        <taxon>Liliopsida</taxon>
        <taxon>Poales</taxon>
        <taxon>Poaceae</taxon>
        <taxon>BOP clade</taxon>
        <taxon>Pooideae</taxon>
        <taxon>Triticodae</taxon>
        <taxon>Triticeae</taxon>
        <taxon>Triticinae</taxon>
        <taxon>Triticum</taxon>
    </lineage>
</organism>
<dbReference type="GO" id="GO:0000976">
    <property type="term" value="F:transcription cis-regulatory region binding"/>
    <property type="evidence" value="ECO:0000318"/>
    <property type="project" value="GO_Central"/>
</dbReference>
<dbReference type="Proteomes" id="UP000019116">
    <property type="component" value="Chromosome 2D"/>
</dbReference>
<reference evidence="12" key="1">
    <citation type="submission" date="2018-08" db="EMBL/GenBank/DDBJ databases">
        <authorList>
            <person name="Rossello M."/>
        </authorList>
    </citation>
    <scope>NUCLEOTIDE SEQUENCE [LARGE SCALE GENOMIC DNA]</scope>
    <source>
        <strain evidence="12">cv. Chinese Spring</strain>
    </source>
</reference>
<dbReference type="GeneID" id="123054243"/>
<dbReference type="OrthoDB" id="514967at2759"/>
<dbReference type="Gramene" id="TraesSTA2D03G01235090.1">
    <property type="protein sequence ID" value="TraesSTA2D03G01235090.1"/>
    <property type="gene ID" value="TraesSTA2D03G01235090"/>
</dbReference>
<dbReference type="RefSeq" id="XP_044333901.1">
    <property type="nucleotide sequence ID" value="XM_044477966.1"/>
</dbReference>
<dbReference type="Gramene" id="TraesWEE_scaffold_112472_01G000100.1">
    <property type="protein sequence ID" value="TraesWEE_scaffold_112472_01G000100.1"/>
    <property type="gene ID" value="TraesWEE_scaffold_112472_01G000100"/>
</dbReference>
<feature type="region of interest" description="Disordered" evidence="10">
    <location>
        <begin position="329"/>
        <end position="355"/>
    </location>
</feature>
<dbReference type="Gramene" id="TraesLDM2D03G01247260.1">
    <property type="protein sequence ID" value="TraesLDM2D03G01247260.1"/>
    <property type="gene ID" value="TraesLDM2D03G01247260"/>
</dbReference>
<evidence type="ECO:0000256" key="9">
    <source>
        <dbReference type="PROSITE-ProRule" id="PRU00470"/>
    </source>
</evidence>
<keyword evidence="2" id="KW-0479">Metal-binding</keyword>
<dbReference type="Gramene" id="TraesKAR2D01G0379430.1">
    <property type="protein sequence ID" value="cds.TraesKAR2D01G0379430.1"/>
    <property type="gene ID" value="TraesKAR2D01G0379430"/>
</dbReference>
<dbReference type="GO" id="GO:0005634">
    <property type="term" value="C:nucleus"/>
    <property type="evidence" value="ECO:0000318"/>
    <property type="project" value="GO_Central"/>
</dbReference>
<evidence type="ECO:0000256" key="2">
    <source>
        <dbReference type="ARBA" id="ARBA00022723"/>
    </source>
</evidence>
<dbReference type="Gramene" id="TraesMAC2D03G01244290.1">
    <property type="protein sequence ID" value="TraesMAC2D03G01244290.1"/>
    <property type="gene ID" value="TraesMAC2D03G01244290"/>
</dbReference>
<evidence type="ECO:0000259" key="11">
    <source>
        <dbReference type="PROSITE" id="PS51141"/>
    </source>
</evidence>
<dbReference type="GO" id="GO:0001216">
    <property type="term" value="F:DNA-binding transcription activator activity"/>
    <property type="evidence" value="ECO:0000318"/>
    <property type="project" value="GO_Central"/>
</dbReference>
<evidence type="ECO:0000256" key="8">
    <source>
        <dbReference type="ARBA" id="ARBA00023242"/>
    </source>
</evidence>
<dbReference type="FunFam" id="4.10.1100.10:FF:000001">
    <property type="entry name" value="Squamosa promoter-binding-like protein 14"/>
    <property type="match status" value="1"/>
</dbReference>
<dbReference type="Gene3D" id="4.10.1100.10">
    <property type="entry name" value="Transcription factor, SBP-box domain"/>
    <property type="match status" value="1"/>
</dbReference>
<dbReference type="Gramene" id="TraesJAG2D03G01252370.1">
    <property type="protein sequence ID" value="TraesJAG2D03G01252370.1"/>
    <property type="gene ID" value="TraesJAG2D03G01252370"/>
</dbReference>
<dbReference type="Gramene" id="TraesPARA_EIv1.0_0725160.1">
    <property type="protein sequence ID" value="TraesPARA_EIv1.0_0725160.1.CDS"/>
    <property type="gene ID" value="TraesPARA_EIv1.0_0725160"/>
</dbReference>
<dbReference type="InterPro" id="IPR044817">
    <property type="entry name" value="SBP-like"/>
</dbReference>
<name>A0A1D5USF2_WHEAT</name>
<keyword evidence="5" id="KW-0805">Transcription regulation</keyword>
<dbReference type="Gramene" id="TraesCAD_scaffold_104988_01G000100.1">
    <property type="protein sequence ID" value="TraesCAD_scaffold_104988_01G000100.1"/>
    <property type="gene ID" value="TraesCAD_scaffold_104988_01G000100"/>
</dbReference>
<dbReference type="PaxDb" id="4565-Traes_2AL_B45245746.2"/>
<sequence>MEGDGDARSRATLAWDLGVQWAPAASAAYPQHFLPPPGVASQQQHMQQELTSLKLGKRPCSLGGCQVAVAQVDGSGGGGGRAVVEGKRKEKAAGAAATAAMPRCQVEGCHMALAGAKEYHRRHKVCEAHSKAPRVIVHGAEQRFCQQCSRFHAMAEFDDAKRSCRRRLAGHNERRRKSNASDAMARGSAHAHGVASLVHGFAPYGGLPTSPAGALSLLSSARAAPWLVPTTPGDVFSARSSSAALDELIAENRAALLACHFFPQRSAARPAAAEMAPAWHQAHQQAPPGHAVAGNGAGRDHGAPPPEGHVTLDLMQAPGTAGLPFRPMAQGRPAEDGDAGRGSGVWTPLQGAHAV</sequence>
<evidence type="ECO:0000256" key="7">
    <source>
        <dbReference type="ARBA" id="ARBA00023163"/>
    </source>
</evidence>
<comment type="subcellular location">
    <subcellularLocation>
        <location evidence="1">Nucleus</location>
    </subcellularLocation>
</comment>
<dbReference type="InterPro" id="IPR004333">
    <property type="entry name" value="SBP_dom"/>
</dbReference>
<dbReference type="AlphaFoldDB" id="A0A1D5USF2"/>
<dbReference type="GO" id="GO:0008270">
    <property type="term" value="F:zinc ion binding"/>
    <property type="evidence" value="ECO:0007669"/>
    <property type="project" value="UniProtKB-KW"/>
</dbReference>
<reference evidence="12" key="2">
    <citation type="submission" date="2018-10" db="UniProtKB">
        <authorList>
            <consortium name="EnsemblPlants"/>
        </authorList>
    </citation>
    <scope>IDENTIFICATION</scope>
</reference>
<dbReference type="PROSITE" id="PS51141">
    <property type="entry name" value="ZF_SBP"/>
    <property type="match status" value="1"/>
</dbReference>
<dbReference type="Gramene" id="TraesARI2D03G01262540.1">
    <property type="protein sequence ID" value="TraesARI2D03G01262540.1"/>
    <property type="gene ID" value="TraesARI2D03G01262540"/>
</dbReference>
<evidence type="ECO:0000256" key="3">
    <source>
        <dbReference type="ARBA" id="ARBA00022771"/>
    </source>
</evidence>
<dbReference type="Gramene" id="TraesCLE_scaffold_112231_01G000100.1">
    <property type="protein sequence ID" value="TraesCLE_scaffold_112231_01G000100.1"/>
    <property type="gene ID" value="TraesCLE_scaffold_112231_01G000100"/>
</dbReference>
<evidence type="ECO:0000256" key="6">
    <source>
        <dbReference type="ARBA" id="ARBA00023125"/>
    </source>
</evidence>
<keyword evidence="8" id="KW-0539">Nucleus</keyword>
<dbReference type="PANTHER" id="PTHR31251:SF222">
    <property type="entry name" value="SQUAMOSA PROMOTER-BINDING-LIKE PROTEIN 7"/>
    <property type="match status" value="1"/>
</dbReference>
<evidence type="ECO:0000256" key="4">
    <source>
        <dbReference type="ARBA" id="ARBA00022833"/>
    </source>
</evidence>
<dbReference type="Gramene" id="TraesCS2D03G0929000.1">
    <property type="protein sequence ID" value="TraesCS2D03G0929000.1.CDS"/>
    <property type="gene ID" value="TraesCS2D03G0929000"/>
</dbReference>
<dbReference type="Gramene" id="TraesCS2D02G410700.1">
    <property type="protein sequence ID" value="TraesCS2D02G410700.1"/>
    <property type="gene ID" value="TraesCS2D02G410700"/>
</dbReference>
<gene>
    <name evidence="12" type="primary">LOC123054243</name>
</gene>
<keyword evidence="13" id="KW-1185">Reference proteome</keyword>
<dbReference type="EnsemblPlants" id="TraesCS2D02G410700.1">
    <property type="protein sequence ID" value="TraesCS2D02G410700.1"/>
    <property type="gene ID" value="TraesCS2D02G410700"/>
</dbReference>
<dbReference type="Gramene" id="TraesJUL2D03G01253930.1">
    <property type="protein sequence ID" value="TraesJUL2D03G01253930.1"/>
    <property type="gene ID" value="TraesJUL2D03G01253930"/>
</dbReference>
<dbReference type="OMA" id="PQHELTC"/>
<feature type="domain" description="SBP-type" evidence="11">
    <location>
        <begin position="101"/>
        <end position="178"/>
    </location>
</feature>
<dbReference type="SMR" id="A0A1D5USF2"/>
<evidence type="ECO:0000256" key="10">
    <source>
        <dbReference type="SAM" id="MobiDB-lite"/>
    </source>
</evidence>
<dbReference type="STRING" id="4565.A0A1D5USF2"/>
<keyword evidence="7" id="KW-0804">Transcription</keyword>
<evidence type="ECO:0000313" key="12">
    <source>
        <dbReference type="EnsemblPlants" id="TraesCS2D02G410700.1"/>
    </source>
</evidence>
<protein>
    <recommendedName>
        <fullName evidence="11">SBP-type domain-containing protein</fullName>
    </recommendedName>
</protein>
<evidence type="ECO:0000256" key="1">
    <source>
        <dbReference type="ARBA" id="ARBA00004123"/>
    </source>
</evidence>